<keyword evidence="4" id="KW-0378">Hydrolase</keyword>
<dbReference type="AlphaFoldDB" id="A0A1S3HSX3"/>
<sequence length="545" mass="60999">MASKPTELRKVVETTLNTSAPVSAEGVRLKGYPIQVVTFDEDHAFNLDLEALEKVLLQNKIKDKQVVVVSVAGAFRKGKSFLLDFFLRYLNATPDAQASDEWLGDDNSPLEGFSWRGGSERDTTGILLWSEAFVSRLPNGQKVAVLLMDTQGAFDSQSTVKDCATVFALSTMLSSVQVFNISSNIQEDDLQHLQLFTEYGRLALADTSAKPFQSLEFLVRDWSFPYEHDFGEKGGNGLLEKRLELKARQHEELQSLRKHIRSCFEKIGCFLLPHPGLKVATNPHFDGRLADIEEEFKKQLKMLVPLILAPGNLITKEINGAKVTSRELVEYFKAYIIVFKGDELPEPKSMLQATAEANNLAAVANAKALYVKEMEKICGGDRPYLSSEQLDRDHDSIKQQAVELFCSAKKMGGDSFSSAYQEKLEEEILEAYENFVKANESKNIFKHARTPATFGVVLVAAYFLSGLFGFLYMDTIANLFTGIVYLIILVVTFWAYVRYSGNYRDIGQHIDSAAEGIWEQVLSPAYAHFMAQSLKHATNTKLKSN</sequence>
<dbReference type="Pfam" id="PF02841">
    <property type="entry name" value="GBP_C"/>
    <property type="match status" value="1"/>
</dbReference>
<comment type="catalytic activity">
    <reaction evidence="10">
        <text>GTP + H2O = GDP + phosphate + H(+)</text>
        <dbReference type="Rhea" id="RHEA:19669"/>
        <dbReference type="ChEBI" id="CHEBI:15377"/>
        <dbReference type="ChEBI" id="CHEBI:15378"/>
        <dbReference type="ChEBI" id="CHEBI:37565"/>
        <dbReference type="ChEBI" id="CHEBI:43474"/>
        <dbReference type="ChEBI" id="CHEBI:58189"/>
    </reaction>
    <physiologicalReaction direction="left-to-right" evidence="10">
        <dbReference type="Rhea" id="RHEA:19670"/>
    </physiologicalReaction>
</comment>
<dbReference type="STRING" id="7574.A0A1S3HSX3"/>
<evidence type="ECO:0000256" key="10">
    <source>
        <dbReference type="ARBA" id="ARBA00049117"/>
    </source>
</evidence>
<keyword evidence="8" id="KW-0342">GTP-binding</keyword>
<keyword evidence="5" id="KW-0256">Endoplasmic reticulum</keyword>
<dbReference type="SUPFAM" id="SSF48340">
    <property type="entry name" value="Interferon-induced guanylate-binding protein 1 (GBP1), C-terminal domain"/>
    <property type="match status" value="1"/>
</dbReference>
<dbReference type="FunFam" id="3.40.50.300:FF:003207">
    <property type="entry name" value="ATLastiN (Endoplasmic reticulum GTPase) related"/>
    <property type="match status" value="1"/>
</dbReference>
<dbReference type="OrthoDB" id="7788754at2759"/>
<evidence type="ECO:0000256" key="4">
    <source>
        <dbReference type="ARBA" id="ARBA00022801"/>
    </source>
</evidence>
<keyword evidence="2 12" id="KW-0812">Transmembrane</keyword>
<dbReference type="PROSITE" id="PS51715">
    <property type="entry name" value="G_GB1_RHD3"/>
    <property type="match status" value="1"/>
</dbReference>
<proteinExistence type="inferred from homology"/>
<dbReference type="PANTHER" id="PTHR10751">
    <property type="entry name" value="GUANYLATE BINDING PROTEIN"/>
    <property type="match status" value="1"/>
</dbReference>
<dbReference type="InterPro" id="IPR003191">
    <property type="entry name" value="Guanylate-bd/ATL_C"/>
</dbReference>
<dbReference type="CDD" id="cd01851">
    <property type="entry name" value="GBP"/>
    <property type="match status" value="1"/>
</dbReference>
<dbReference type="InterPro" id="IPR036543">
    <property type="entry name" value="Guanylate-bd_C_sf"/>
</dbReference>
<dbReference type="Proteomes" id="UP000085678">
    <property type="component" value="Unplaced"/>
</dbReference>
<dbReference type="FunFam" id="3.40.50.300:FF:004169">
    <property type="entry name" value="Atlastin 3"/>
    <property type="match status" value="1"/>
</dbReference>
<dbReference type="Gene3D" id="1.20.58.420">
    <property type="entry name" value="AHSP"/>
    <property type="match status" value="1"/>
</dbReference>
<feature type="domain" description="GB1/RHD3-type G" evidence="13">
    <location>
        <begin position="63"/>
        <end position="312"/>
    </location>
</feature>
<dbReference type="RefSeq" id="XP_013389135.1">
    <property type="nucleotide sequence ID" value="XM_013533681.1"/>
</dbReference>
<dbReference type="InterPro" id="IPR027417">
    <property type="entry name" value="P-loop_NTPase"/>
</dbReference>
<evidence type="ECO:0000256" key="5">
    <source>
        <dbReference type="ARBA" id="ARBA00022824"/>
    </source>
</evidence>
<dbReference type="Pfam" id="PF02263">
    <property type="entry name" value="GBP"/>
    <property type="match status" value="1"/>
</dbReference>
<reference evidence="15" key="1">
    <citation type="submission" date="2025-08" db="UniProtKB">
        <authorList>
            <consortium name="RefSeq"/>
        </authorList>
    </citation>
    <scope>IDENTIFICATION</scope>
    <source>
        <tissue evidence="15">Gonads</tissue>
    </source>
</reference>
<organism evidence="14 15">
    <name type="scientific">Lingula anatina</name>
    <name type="common">Brachiopod</name>
    <name type="synonym">Lingula unguis</name>
    <dbReference type="NCBI Taxonomy" id="7574"/>
    <lineage>
        <taxon>Eukaryota</taxon>
        <taxon>Metazoa</taxon>
        <taxon>Spiralia</taxon>
        <taxon>Lophotrochozoa</taxon>
        <taxon>Brachiopoda</taxon>
        <taxon>Linguliformea</taxon>
        <taxon>Lingulata</taxon>
        <taxon>Lingulida</taxon>
        <taxon>Linguloidea</taxon>
        <taxon>Lingulidae</taxon>
        <taxon>Lingula</taxon>
    </lineage>
</organism>
<evidence type="ECO:0000256" key="11">
    <source>
        <dbReference type="PROSITE-ProRule" id="PRU01052"/>
    </source>
</evidence>
<evidence type="ECO:0000313" key="14">
    <source>
        <dbReference type="Proteomes" id="UP000085678"/>
    </source>
</evidence>
<dbReference type="GeneID" id="106157888"/>
<evidence type="ECO:0000256" key="2">
    <source>
        <dbReference type="ARBA" id="ARBA00022692"/>
    </source>
</evidence>
<gene>
    <name evidence="15" type="primary">LOC106157888</name>
</gene>
<evidence type="ECO:0000259" key="13">
    <source>
        <dbReference type="PROSITE" id="PS51715"/>
    </source>
</evidence>
<dbReference type="KEGG" id="lak:106157888"/>
<dbReference type="InParanoid" id="A0A1S3HSX3"/>
<dbReference type="InterPro" id="IPR030386">
    <property type="entry name" value="G_GB1_RHD3_dom"/>
</dbReference>
<comment type="similarity">
    <text evidence="11">Belongs to the TRAFAC class dynamin-like GTPase superfamily. GB1/RHD3 GTPase family.</text>
</comment>
<dbReference type="GO" id="GO:0003924">
    <property type="term" value="F:GTPase activity"/>
    <property type="evidence" value="ECO:0007669"/>
    <property type="project" value="InterPro"/>
</dbReference>
<keyword evidence="6" id="KW-0460">Magnesium</keyword>
<evidence type="ECO:0000313" key="15">
    <source>
        <dbReference type="RefSeq" id="XP_013389135.1"/>
    </source>
</evidence>
<dbReference type="OMA" id="GQVMFKR"/>
<dbReference type="FunFam" id="1.20.58.420:FF:000001">
    <property type="entry name" value="Atlastin-1 isoform 1"/>
    <property type="match status" value="1"/>
</dbReference>
<evidence type="ECO:0000256" key="1">
    <source>
        <dbReference type="ARBA" id="ARBA00004477"/>
    </source>
</evidence>
<dbReference type="FunCoup" id="A0A1S3HSX3">
    <property type="interactions" value="1823"/>
</dbReference>
<accession>A0A1S3HSX3</accession>
<keyword evidence="14" id="KW-1185">Reference proteome</keyword>
<dbReference type="GO" id="GO:0005525">
    <property type="term" value="F:GTP binding"/>
    <property type="evidence" value="ECO:0007669"/>
    <property type="project" value="UniProtKB-KW"/>
</dbReference>
<evidence type="ECO:0000256" key="12">
    <source>
        <dbReference type="SAM" id="Phobius"/>
    </source>
</evidence>
<name>A0A1S3HSX3_LINAN</name>
<keyword evidence="9 12" id="KW-0472">Membrane</keyword>
<dbReference type="SUPFAM" id="SSF52540">
    <property type="entry name" value="P-loop containing nucleoside triphosphate hydrolases"/>
    <property type="match status" value="1"/>
</dbReference>
<comment type="subcellular location">
    <subcellularLocation>
        <location evidence="1">Endoplasmic reticulum membrane</location>
        <topology evidence="1">Multi-pass membrane protein</topology>
    </subcellularLocation>
</comment>
<evidence type="ECO:0000256" key="7">
    <source>
        <dbReference type="ARBA" id="ARBA00022989"/>
    </source>
</evidence>
<evidence type="ECO:0000256" key="6">
    <source>
        <dbReference type="ARBA" id="ARBA00022842"/>
    </source>
</evidence>
<evidence type="ECO:0000256" key="8">
    <source>
        <dbReference type="ARBA" id="ARBA00023134"/>
    </source>
</evidence>
<dbReference type="Gene3D" id="3.40.50.300">
    <property type="entry name" value="P-loop containing nucleotide triphosphate hydrolases"/>
    <property type="match status" value="1"/>
</dbReference>
<protein>
    <submittedName>
        <fullName evidence="15">Atlastin-2</fullName>
    </submittedName>
</protein>
<feature type="transmembrane region" description="Helical" evidence="12">
    <location>
        <begin position="452"/>
        <end position="473"/>
    </location>
</feature>
<evidence type="ECO:0000256" key="3">
    <source>
        <dbReference type="ARBA" id="ARBA00022741"/>
    </source>
</evidence>
<dbReference type="GO" id="GO:0005789">
    <property type="term" value="C:endoplasmic reticulum membrane"/>
    <property type="evidence" value="ECO:0007669"/>
    <property type="project" value="UniProtKB-SubCell"/>
</dbReference>
<keyword evidence="3" id="KW-0547">Nucleotide-binding</keyword>
<dbReference type="InterPro" id="IPR015894">
    <property type="entry name" value="Guanylate-bd_N"/>
</dbReference>
<keyword evidence="7 12" id="KW-1133">Transmembrane helix</keyword>
<feature type="transmembrane region" description="Helical" evidence="12">
    <location>
        <begin position="479"/>
        <end position="497"/>
    </location>
</feature>
<evidence type="ECO:0000256" key="9">
    <source>
        <dbReference type="ARBA" id="ARBA00023136"/>
    </source>
</evidence>